<dbReference type="Proteomes" id="UP000236569">
    <property type="component" value="Unassembled WGS sequence"/>
</dbReference>
<gene>
    <name evidence="2" type="ORF">DAERI_050133</name>
</gene>
<evidence type="ECO:0000313" key="3">
    <source>
        <dbReference type="Proteomes" id="UP000236569"/>
    </source>
</evidence>
<evidence type="ECO:0000313" key="2">
    <source>
        <dbReference type="EMBL" id="GBF05624.1"/>
    </source>
</evidence>
<dbReference type="AlphaFoldDB" id="A0A2I9CUR9"/>
<evidence type="ECO:0000256" key="1">
    <source>
        <dbReference type="SAM" id="MobiDB-lite"/>
    </source>
</evidence>
<name>A0A2I9CUR9_9DEIO</name>
<dbReference type="EMBL" id="BFAG01000005">
    <property type="protein sequence ID" value="GBF05624.1"/>
    <property type="molecule type" value="Genomic_DNA"/>
</dbReference>
<reference evidence="3" key="1">
    <citation type="submission" date="2018-01" db="EMBL/GenBank/DDBJ databases">
        <title>Draft Genome Sequence of the Radioresistant Bacterium Deinococcus aerius TR0125, Isolated from the Higher Atmosphere above Japan.</title>
        <authorList>
            <person name="Satoh K."/>
            <person name="Arai H."/>
            <person name="Sanzen T."/>
            <person name="Kawaguchi Y."/>
            <person name="Hayashi H."/>
            <person name="Yokobori S."/>
            <person name="Yamagishi A."/>
            <person name="Oono Y."/>
            <person name="Narumi I."/>
        </authorList>
    </citation>
    <scope>NUCLEOTIDE SEQUENCE [LARGE SCALE GENOMIC DNA]</scope>
    <source>
        <strain evidence="3">TR0125</strain>
    </source>
</reference>
<accession>A0A2I9CUR9</accession>
<sequence length="98" mass="10217">MLHGMLEKGLGDVPGAQGVAGQQDGLGDLAGFGIEVDAHADRLAGGRERRPTGEVFQDEGELNDLPRGLLTVLSEVEAGGSVWMSKLLQRPLPVGTPT</sequence>
<keyword evidence="3" id="KW-1185">Reference proteome</keyword>
<comment type="caution">
    <text evidence="2">The sequence shown here is derived from an EMBL/GenBank/DDBJ whole genome shotgun (WGS) entry which is preliminary data.</text>
</comment>
<feature type="region of interest" description="Disordered" evidence="1">
    <location>
        <begin position="1"/>
        <end position="24"/>
    </location>
</feature>
<organism evidence="2 3">
    <name type="scientific">Deinococcus aerius</name>
    <dbReference type="NCBI Taxonomy" id="200253"/>
    <lineage>
        <taxon>Bacteria</taxon>
        <taxon>Thermotogati</taxon>
        <taxon>Deinococcota</taxon>
        <taxon>Deinococci</taxon>
        <taxon>Deinococcales</taxon>
        <taxon>Deinococcaceae</taxon>
        <taxon>Deinococcus</taxon>
    </lineage>
</organism>
<feature type="compositionally biased region" description="Basic and acidic residues" evidence="1">
    <location>
        <begin position="1"/>
        <end position="10"/>
    </location>
</feature>
<proteinExistence type="predicted"/>
<protein>
    <submittedName>
        <fullName evidence="2">Uncharacterized protein</fullName>
    </submittedName>
</protein>